<comment type="caution">
    <text evidence="1">The sequence shown here is derived from an EMBL/GenBank/DDBJ whole genome shotgun (WGS) entry which is preliminary data.</text>
</comment>
<keyword evidence="2" id="KW-1185">Reference proteome</keyword>
<name>A0A834WPK7_9FABA</name>
<protein>
    <submittedName>
        <fullName evidence="1">Uncharacterized protein</fullName>
    </submittedName>
</protein>
<dbReference type="Proteomes" id="UP000634136">
    <property type="component" value="Unassembled WGS sequence"/>
</dbReference>
<dbReference type="EMBL" id="JAAIUW010000006">
    <property type="protein sequence ID" value="KAF7826941.1"/>
    <property type="molecule type" value="Genomic_DNA"/>
</dbReference>
<dbReference type="AlphaFoldDB" id="A0A834WPK7"/>
<evidence type="ECO:0000313" key="1">
    <source>
        <dbReference type="EMBL" id="KAF7826941.1"/>
    </source>
</evidence>
<reference evidence="1" key="1">
    <citation type="submission" date="2020-09" db="EMBL/GenBank/DDBJ databases">
        <title>Genome-Enabled Discovery of Anthraquinone Biosynthesis in Senna tora.</title>
        <authorList>
            <person name="Kang S.-H."/>
            <person name="Pandey R.P."/>
            <person name="Lee C.-M."/>
            <person name="Sim J.-S."/>
            <person name="Jeong J.-T."/>
            <person name="Choi B.-S."/>
            <person name="Jung M."/>
            <person name="Ginzburg D."/>
            <person name="Zhao K."/>
            <person name="Won S.Y."/>
            <person name="Oh T.-J."/>
            <person name="Yu Y."/>
            <person name="Kim N.-H."/>
            <person name="Lee O.R."/>
            <person name="Lee T.-H."/>
            <person name="Bashyal P."/>
            <person name="Kim T.-S."/>
            <person name="Lee W.-H."/>
            <person name="Kawkins C."/>
            <person name="Kim C.-K."/>
            <person name="Kim J.S."/>
            <person name="Ahn B.O."/>
            <person name="Rhee S.Y."/>
            <person name="Sohng J.K."/>
        </authorList>
    </citation>
    <scope>NUCLEOTIDE SEQUENCE</scope>
    <source>
        <tissue evidence="1">Leaf</tissue>
    </source>
</reference>
<sequence length="84" mass="9258">MALSFSPSTSRKKKLQCALAGVTALSHDIVAPPLMLLSSNGKKESYVLSRSEAYTRLNKEDRGGFIFFICSGFILTDDRKTRGK</sequence>
<proteinExistence type="predicted"/>
<evidence type="ECO:0000313" key="2">
    <source>
        <dbReference type="Proteomes" id="UP000634136"/>
    </source>
</evidence>
<gene>
    <name evidence="1" type="ORF">G2W53_018105</name>
</gene>
<accession>A0A834WPK7</accession>
<organism evidence="1 2">
    <name type="scientific">Senna tora</name>
    <dbReference type="NCBI Taxonomy" id="362788"/>
    <lineage>
        <taxon>Eukaryota</taxon>
        <taxon>Viridiplantae</taxon>
        <taxon>Streptophyta</taxon>
        <taxon>Embryophyta</taxon>
        <taxon>Tracheophyta</taxon>
        <taxon>Spermatophyta</taxon>
        <taxon>Magnoliopsida</taxon>
        <taxon>eudicotyledons</taxon>
        <taxon>Gunneridae</taxon>
        <taxon>Pentapetalae</taxon>
        <taxon>rosids</taxon>
        <taxon>fabids</taxon>
        <taxon>Fabales</taxon>
        <taxon>Fabaceae</taxon>
        <taxon>Caesalpinioideae</taxon>
        <taxon>Cassia clade</taxon>
        <taxon>Senna</taxon>
    </lineage>
</organism>